<dbReference type="OrthoDB" id="1094481at2"/>
<dbReference type="EMBL" id="ACBX02000016">
    <property type="protein sequence ID" value="EFB35087.1"/>
    <property type="molecule type" value="Genomic_DNA"/>
</dbReference>
<protein>
    <submittedName>
        <fullName evidence="1">Uncharacterized protein</fullName>
    </submittedName>
</protein>
<comment type="caution">
    <text evidence="1">The sequence shown here is derived from an EMBL/GenBank/DDBJ whole genome shotgun (WGS) entry which is preliminary data.</text>
</comment>
<keyword evidence="2" id="KW-1185">Reference proteome</keyword>
<name>D1PDD1_9BACT</name>
<sequence>MNAKITQDNLYMLLPLKIGWLAPWLSEDKGISLTDAIHLIYRSKLYKKLSTESTQYWHFGPVDLYNELKKEFQ</sequence>
<dbReference type="STRING" id="537011.PREVCOP_05221"/>
<evidence type="ECO:0000313" key="1">
    <source>
        <dbReference type="EMBL" id="EFB35087.1"/>
    </source>
</evidence>
<proteinExistence type="predicted"/>
<dbReference type="HOGENOM" id="CLU_190466_0_1_10"/>
<evidence type="ECO:0000313" key="2">
    <source>
        <dbReference type="Proteomes" id="UP000004477"/>
    </source>
</evidence>
<dbReference type="PaxDb" id="537011-PREVCOP_05221"/>
<gene>
    <name evidence="1" type="ORF">PREVCOP_05221</name>
</gene>
<organism evidence="1 2">
    <name type="scientific">Segatella copri DSM 18205</name>
    <dbReference type="NCBI Taxonomy" id="537011"/>
    <lineage>
        <taxon>Bacteria</taxon>
        <taxon>Pseudomonadati</taxon>
        <taxon>Bacteroidota</taxon>
        <taxon>Bacteroidia</taxon>
        <taxon>Bacteroidales</taxon>
        <taxon>Prevotellaceae</taxon>
        <taxon>Segatella</taxon>
    </lineage>
</organism>
<reference evidence="1" key="1">
    <citation type="submission" date="2009-11" db="EMBL/GenBank/DDBJ databases">
        <authorList>
            <person name="Weinstock G."/>
            <person name="Sodergren E."/>
            <person name="Clifton S."/>
            <person name="Fulton L."/>
            <person name="Fulton B."/>
            <person name="Courtney L."/>
            <person name="Fronick C."/>
            <person name="Harrison M."/>
            <person name="Strong C."/>
            <person name="Farmer C."/>
            <person name="Delahaunty K."/>
            <person name="Markovic C."/>
            <person name="Hall O."/>
            <person name="Minx P."/>
            <person name="Tomlinson C."/>
            <person name="Mitreva M."/>
            <person name="Nelson J."/>
            <person name="Hou S."/>
            <person name="Wollam A."/>
            <person name="Pepin K.H."/>
            <person name="Johnson M."/>
            <person name="Bhonagiri V."/>
            <person name="Nash W.E."/>
            <person name="Warren W."/>
            <person name="Chinwalla A."/>
            <person name="Mardis E.R."/>
            <person name="Wilson R.K."/>
        </authorList>
    </citation>
    <scope>NUCLEOTIDE SEQUENCE [LARGE SCALE GENOMIC DNA]</scope>
    <source>
        <strain evidence="1">DSM 18205</strain>
    </source>
</reference>
<dbReference type="RefSeq" id="WP_006847923.1">
    <property type="nucleotide sequence ID" value="NZ_CP085933.1"/>
</dbReference>
<dbReference type="AlphaFoldDB" id="D1PDD1"/>
<dbReference type="Proteomes" id="UP000004477">
    <property type="component" value="Unassembled WGS sequence"/>
</dbReference>
<dbReference type="GeneID" id="69850279"/>
<accession>D1PDD1</accession>